<dbReference type="Gene3D" id="3.30.230.30">
    <property type="entry name" value="Impact, N-terminal domain"/>
    <property type="match status" value="1"/>
</dbReference>
<dbReference type="RefSeq" id="WP_121029851.1">
    <property type="nucleotide sequence ID" value="NZ_PNJG02000001.1"/>
</dbReference>
<evidence type="ECO:0000259" key="2">
    <source>
        <dbReference type="Pfam" id="PF01205"/>
    </source>
</evidence>
<dbReference type="PANTHER" id="PTHR16301">
    <property type="entry name" value="IMPACT-RELATED"/>
    <property type="match status" value="1"/>
</dbReference>
<dbReference type="EMBL" id="PNJG02000001">
    <property type="protein sequence ID" value="RKQ36481.1"/>
    <property type="molecule type" value="Genomic_DNA"/>
</dbReference>
<dbReference type="Pfam" id="PF01205">
    <property type="entry name" value="Impact_N"/>
    <property type="match status" value="1"/>
</dbReference>
<protein>
    <submittedName>
        <fullName evidence="4">YigZ family protein</fullName>
    </submittedName>
</protein>
<dbReference type="AlphaFoldDB" id="A0A495A8V4"/>
<dbReference type="InterPro" id="IPR001498">
    <property type="entry name" value="Impact_N"/>
</dbReference>
<evidence type="ECO:0000259" key="3">
    <source>
        <dbReference type="Pfam" id="PF09186"/>
    </source>
</evidence>
<dbReference type="GO" id="GO:0005737">
    <property type="term" value="C:cytoplasm"/>
    <property type="evidence" value="ECO:0007669"/>
    <property type="project" value="TreeGrafter"/>
</dbReference>
<evidence type="ECO:0000256" key="1">
    <source>
        <dbReference type="ARBA" id="ARBA00007665"/>
    </source>
</evidence>
<reference evidence="4 5" key="1">
    <citation type="submission" date="2018-10" db="EMBL/GenBank/DDBJ databases">
        <title>Kocuria tytouropygialis sp. nov., isolated from the uropygial gland of an American barn owl (Tyto furcata).</title>
        <authorList>
            <person name="Braun M.S."/>
            <person name="Wang E."/>
            <person name="Zimmermann S."/>
            <person name="Wagner H."/>
            <person name="Wink M."/>
        </authorList>
    </citation>
    <scope>NUCLEOTIDE SEQUENCE [LARGE SCALE GENOMIC DNA]</scope>
    <source>
        <strain evidence="4 5">442</strain>
    </source>
</reference>
<name>A0A495A8V4_9MICC</name>
<dbReference type="InterPro" id="IPR020568">
    <property type="entry name" value="Ribosomal_Su5_D2-typ_SF"/>
</dbReference>
<sequence length="239" mass="25273">MSTDPADLPAEPRVSYTVLRPGAPHTAELEVRKSRFLAVLGRVDSEDEARELIARTAAEHRDARHHCTAFVLGPGREVARSSDDGEPSGTAGMPILQALTQYATPRQHAAGAPGDLSDVCAVVVRWFGGVKLGAGGLVRAYSGAVSAALQGAPLLRRLRCREVDLTAAHADAGRVEAELRAQGFTVQPTDYDAARATLHLLVPDLPAELRAAQEALASITSGRAAVRLGPPRWRDVPGS</sequence>
<gene>
    <name evidence="4" type="ORF">C1C97_002080</name>
</gene>
<evidence type="ECO:0000313" key="5">
    <source>
        <dbReference type="Proteomes" id="UP000249516"/>
    </source>
</evidence>
<dbReference type="InterPro" id="IPR036956">
    <property type="entry name" value="Impact_N_sf"/>
</dbReference>
<dbReference type="SUPFAM" id="SSF54211">
    <property type="entry name" value="Ribosomal protein S5 domain 2-like"/>
    <property type="match status" value="1"/>
</dbReference>
<comment type="caution">
    <text evidence="4">The sequence shown here is derived from an EMBL/GenBank/DDBJ whole genome shotgun (WGS) entry which is preliminary data.</text>
</comment>
<dbReference type="Proteomes" id="UP000249516">
    <property type="component" value="Unassembled WGS sequence"/>
</dbReference>
<evidence type="ECO:0000313" key="4">
    <source>
        <dbReference type="EMBL" id="RKQ36481.1"/>
    </source>
</evidence>
<dbReference type="PANTHER" id="PTHR16301:SF20">
    <property type="entry name" value="IMPACT FAMILY MEMBER YIGZ"/>
    <property type="match status" value="1"/>
</dbReference>
<feature type="domain" description="Impact N-terminal" evidence="2">
    <location>
        <begin position="32"/>
        <end position="149"/>
    </location>
</feature>
<comment type="similarity">
    <text evidence="1">Belongs to the IMPACT family.</text>
</comment>
<keyword evidence="5" id="KW-1185">Reference proteome</keyword>
<dbReference type="OrthoDB" id="9813771at2"/>
<dbReference type="GO" id="GO:0006446">
    <property type="term" value="P:regulation of translational initiation"/>
    <property type="evidence" value="ECO:0007669"/>
    <property type="project" value="TreeGrafter"/>
</dbReference>
<dbReference type="Pfam" id="PF09186">
    <property type="entry name" value="DUF1949"/>
    <property type="match status" value="1"/>
</dbReference>
<accession>A0A495A8V4</accession>
<proteinExistence type="inferred from homology"/>
<organism evidence="4 5">
    <name type="scientific">Kocuria tytonis</name>
    <dbReference type="NCBI Taxonomy" id="2054280"/>
    <lineage>
        <taxon>Bacteria</taxon>
        <taxon>Bacillati</taxon>
        <taxon>Actinomycetota</taxon>
        <taxon>Actinomycetes</taxon>
        <taxon>Micrococcales</taxon>
        <taxon>Micrococcaceae</taxon>
        <taxon>Kocuria</taxon>
    </lineage>
</organism>
<dbReference type="InterPro" id="IPR015269">
    <property type="entry name" value="UPF0029_Impact_C"/>
</dbReference>
<dbReference type="InterPro" id="IPR023582">
    <property type="entry name" value="Impact"/>
</dbReference>
<feature type="domain" description="UPF0029" evidence="3">
    <location>
        <begin position="165"/>
        <end position="223"/>
    </location>
</feature>